<evidence type="ECO:0000256" key="4">
    <source>
        <dbReference type="ARBA" id="ARBA00022771"/>
    </source>
</evidence>
<dbReference type="Gene3D" id="1.25.40.820">
    <property type="match status" value="1"/>
</dbReference>
<evidence type="ECO:0000256" key="13">
    <source>
        <dbReference type="RuleBase" id="RU367080"/>
    </source>
</evidence>
<dbReference type="Pfam" id="PF04181">
    <property type="entry name" value="RPAP2_Rtr1"/>
    <property type="match status" value="1"/>
</dbReference>
<dbReference type="AlphaFoldDB" id="A0A3Q2FI20"/>
<dbReference type="PANTHER" id="PTHR14732:SF0">
    <property type="entry name" value="RNA POLYMERASE II SUBUNIT B1 CTD PHOSPHATASE RPAP2-RELATED"/>
    <property type="match status" value="1"/>
</dbReference>
<evidence type="ECO:0000256" key="11">
    <source>
        <dbReference type="ARBA" id="ARBA00048336"/>
    </source>
</evidence>
<evidence type="ECO:0000313" key="16">
    <source>
        <dbReference type="Proteomes" id="UP000265020"/>
    </source>
</evidence>
<evidence type="ECO:0000256" key="1">
    <source>
        <dbReference type="ARBA" id="ARBA00004123"/>
    </source>
</evidence>
<dbReference type="GO" id="GO:0043175">
    <property type="term" value="F:RNA polymerase core enzyme binding"/>
    <property type="evidence" value="ECO:0007669"/>
    <property type="project" value="UniProtKB-UniRule"/>
</dbReference>
<dbReference type="GO" id="GO:0008270">
    <property type="term" value="F:zinc ion binding"/>
    <property type="evidence" value="ECO:0007669"/>
    <property type="project" value="UniProtKB-KW"/>
</dbReference>
<keyword evidence="8 13" id="KW-0539">Nucleus</keyword>
<keyword evidence="5 13" id="KW-0378">Hydrolase</keyword>
<dbReference type="InterPro" id="IPR039693">
    <property type="entry name" value="Rtr1/RPAP2"/>
</dbReference>
<dbReference type="InterPro" id="IPR007308">
    <property type="entry name" value="Rtr1/RPAP2_dom"/>
</dbReference>
<evidence type="ECO:0000256" key="5">
    <source>
        <dbReference type="ARBA" id="ARBA00022801"/>
    </source>
</evidence>
<comment type="similarity">
    <text evidence="2 12 13">Belongs to the RPAP2 family.</text>
</comment>
<evidence type="ECO:0000313" key="15">
    <source>
        <dbReference type="Ensembl" id="ENSCVAP00000003730.1"/>
    </source>
</evidence>
<protein>
    <recommendedName>
        <fullName evidence="13">RNA polymerase II subunit B1 CTD phosphatase RPAP2 homolog</fullName>
        <ecNumber evidence="13">3.1.3.16</ecNumber>
    </recommendedName>
</protein>
<comment type="catalytic activity">
    <reaction evidence="10 13">
        <text>O-phospho-L-seryl-[protein] + H2O = L-seryl-[protein] + phosphate</text>
        <dbReference type="Rhea" id="RHEA:20629"/>
        <dbReference type="Rhea" id="RHEA-COMP:9863"/>
        <dbReference type="Rhea" id="RHEA-COMP:11604"/>
        <dbReference type="ChEBI" id="CHEBI:15377"/>
        <dbReference type="ChEBI" id="CHEBI:29999"/>
        <dbReference type="ChEBI" id="CHEBI:43474"/>
        <dbReference type="ChEBI" id="CHEBI:83421"/>
        <dbReference type="EC" id="3.1.3.16"/>
    </reaction>
</comment>
<evidence type="ECO:0000256" key="12">
    <source>
        <dbReference type="PROSITE-ProRule" id="PRU00812"/>
    </source>
</evidence>
<dbReference type="GeneTree" id="ENSGT00390000017965"/>
<comment type="subcellular location">
    <subcellularLocation>
        <location evidence="1 13">Nucleus</location>
    </subcellularLocation>
</comment>
<comment type="function">
    <text evidence="9">Protein phosphatase that displays CTD phosphatase activity and regulates transcription of snRNA genes. Recognizes and binds phosphorylated 'Ser-7' of the C-terminal heptapeptide repeat domain (CTD) of the largest RNA polymerase II subunit POLR2A, and mediates dephosphorylation of 'Ser-5' of the CTD, thereby promoting transcription of snRNA genes. Downstream of EIF2AK3/PERK, dephosphorylates ERN1, a sensor for the endoplasmic reticulum unfolded protein response (UPR), to abort failed ER-stress adaptation and trigger apoptosis.</text>
</comment>
<dbReference type="GO" id="GO:0008420">
    <property type="term" value="F:RNA polymerase II CTD heptapeptide repeat phosphatase activity"/>
    <property type="evidence" value="ECO:0007669"/>
    <property type="project" value="UniProtKB-UniRule"/>
</dbReference>
<keyword evidence="4 13" id="KW-0863">Zinc-finger</keyword>
<evidence type="ECO:0000256" key="10">
    <source>
        <dbReference type="ARBA" id="ARBA00047761"/>
    </source>
</evidence>
<evidence type="ECO:0000256" key="6">
    <source>
        <dbReference type="ARBA" id="ARBA00022833"/>
    </source>
</evidence>
<dbReference type="GO" id="GO:0005634">
    <property type="term" value="C:nucleus"/>
    <property type="evidence" value="ECO:0007669"/>
    <property type="project" value="UniProtKB-SubCell"/>
</dbReference>
<reference evidence="15" key="2">
    <citation type="submission" date="2025-09" db="UniProtKB">
        <authorList>
            <consortium name="Ensembl"/>
        </authorList>
    </citation>
    <scope>IDENTIFICATION</scope>
</reference>
<sequence>MEADERRRRRGSAQSSKKGLKLSLFSGRQLVSMCGLFLRREEMKERLRERLEVERRALKVVERLLEDSVAEDFLVDCAKFITTANYKDAVEERFIAKFCGYPVCPNKLGKVSLLLVSMEAILFHHYWKQRKHLVNVWKIGMKKMEVMLSVRRLREEDIEDPQAASKDPALPLIDSHAQNLIQKRITVERLSSCLRNIVGPVGLTMSDVSTDLNHLVRTFRFTNSNIIHKTPEWTLIAVVLLHLLSDVSPVVQEALKMSASVQYLNTLMEELGLQEQDLLSLVQKHHPRLPIQWL</sequence>
<dbReference type="GO" id="GO:0005737">
    <property type="term" value="C:cytoplasm"/>
    <property type="evidence" value="ECO:0007669"/>
    <property type="project" value="TreeGrafter"/>
</dbReference>
<dbReference type="OMA" id="RTFKFTN"/>
<dbReference type="EC" id="3.1.3.16" evidence="13"/>
<evidence type="ECO:0000259" key="14">
    <source>
        <dbReference type="PROSITE" id="PS51479"/>
    </source>
</evidence>
<comment type="subunit">
    <text evidence="13">Associates with the RNA polymerase II complex.</text>
</comment>
<dbReference type="InterPro" id="IPR038534">
    <property type="entry name" value="Rtr1/RPAP2_sf"/>
</dbReference>
<evidence type="ECO:0000256" key="9">
    <source>
        <dbReference type="ARBA" id="ARBA00045547"/>
    </source>
</evidence>
<dbReference type="PROSITE" id="PS51479">
    <property type="entry name" value="ZF_RTR1"/>
    <property type="match status" value="1"/>
</dbReference>
<feature type="domain" description="RTR1-type" evidence="14">
    <location>
        <begin position="76"/>
        <end position="275"/>
    </location>
</feature>
<dbReference type="Ensembl" id="ENSCVAT00000009555.1">
    <property type="protein sequence ID" value="ENSCVAP00000003730.1"/>
    <property type="gene ID" value="ENSCVAG00000004960.1"/>
</dbReference>
<dbReference type="Proteomes" id="UP000265020">
    <property type="component" value="Unassembled WGS sequence"/>
</dbReference>
<proteinExistence type="inferred from homology"/>
<keyword evidence="3 13" id="KW-0479">Metal-binding</keyword>
<evidence type="ECO:0000256" key="7">
    <source>
        <dbReference type="ARBA" id="ARBA00022912"/>
    </source>
</evidence>
<reference evidence="15" key="1">
    <citation type="submission" date="2025-08" db="UniProtKB">
        <authorList>
            <consortium name="Ensembl"/>
        </authorList>
    </citation>
    <scope>IDENTIFICATION</scope>
</reference>
<dbReference type="PANTHER" id="PTHR14732">
    <property type="entry name" value="RNA POLYMERASE II SUBUNIT B1 CTD PHOSPHATASE RPAP2-RELATED"/>
    <property type="match status" value="1"/>
</dbReference>
<organism evidence="15 16">
    <name type="scientific">Cyprinodon variegatus</name>
    <name type="common">Sheepshead minnow</name>
    <dbReference type="NCBI Taxonomy" id="28743"/>
    <lineage>
        <taxon>Eukaryota</taxon>
        <taxon>Metazoa</taxon>
        <taxon>Chordata</taxon>
        <taxon>Craniata</taxon>
        <taxon>Vertebrata</taxon>
        <taxon>Euteleostomi</taxon>
        <taxon>Actinopterygii</taxon>
        <taxon>Neopterygii</taxon>
        <taxon>Teleostei</taxon>
        <taxon>Neoteleostei</taxon>
        <taxon>Acanthomorphata</taxon>
        <taxon>Ovalentaria</taxon>
        <taxon>Atherinomorphae</taxon>
        <taxon>Cyprinodontiformes</taxon>
        <taxon>Cyprinodontidae</taxon>
        <taxon>Cyprinodon</taxon>
    </lineage>
</organism>
<dbReference type="STRING" id="28743.ENSCVAP00000003730"/>
<evidence type="ECO:0000256" key="8">
    <source>
        <dbReference type="ARBA" id="ARBA00023242"/>
    </source>
</evidence>
<name>A0A3Q2FI20_CYPVA</name>
<keyword evidence="7 13" id="KW-0904">Protein phosphatase</keyword>
<keyword evidence="16" id="KW-1185">Reference proteome</keyword>
<keyword evidence="6 13" id="KW-0862">Zinc</keyword>
<evidence type="ECO:0000256" key="3">
    <source>
        <dbReference type="ARBA" id="ARBA00022723"/>
    </source>
</evidence>
<comment type="catalytic activity">
    <reaction evidence="11 13">
        <text>O-phospho-L-threonyl-[protein] + H2O = L-threonyl-[protein] + phosphate</text>
        <dbReference type="Rhea" id="RHEA:47004"/>
        <dbReference type="Rhea" id="RHEA-COMP:11060"/>
        <dbReference type="Rhea" id="RHEA-COMP:11605"/>
        <dbReference type="ChEBI" id="CHEBI:15377"/>
        <dbReference type="ChEBI" id="CHEBI:30013"/>
        <dbReference type="ChEBI" id="CHEBI:43474"/>
        <dbReference type="ChEBI" id="CHEBI:61977"/>
        <dbReference type="EC" id="3.1.3.16"/>
    </reaction>
</comment>
<accession>A0A3Q2FI20</accession>
<evidence type="ECO:0000256" key="2">
    <source>
        <dbReference type="ARBA" id="ARBA00005676"/>
    </source>
</evidence>